<proteinExistence type="predicted"/>
<dbReference type="OrthoDB" id="3784028at2"/>
<organism evidence="3 4">
    <name type="scientific">Nocardioides luteus</name>
    <dbReference type="NCBI Taxonomy" id="1844"/>
    <lineage>
        <taxon>Bacteria</taxon>
        <taxon>Bacillati</taxon>
        <taxon>Actinomycetota</taxon>
        <taxon>Actinomycetes</taxon>
        <taxon>Propionibacteriales</taxon>
        <taxon>Nocardioidaceae</taxon>
        <taxon>Nocardioides</taxon>
    </lineage>
</organism>
<evidence type="ECO:0008006" key="5">
    <source>
        <dbReference type="Google" id="ProtNLM"/>
    </source>
</evidence>
<evidence type="ECO:0000313" key="3">
    <source>
        <dbReference type="EMBL" id="OIJ24747.1"/>
    </source>
</evidence>
<feature type="region of interest" description="Disordered" evidence="1">
    <location>
        <begin position="137"/>
        <end position="180"/>
    </location>
</feature>
<comment type="caution">
    <text evidence="3">The sequence shown here is derived from an EMBL/GenBank/DDBJ whole genome shotgun (WGS) entry which is preliminary data.</text>
</comment>
<name>A0A1J4MZR0_9ACTN</name>
<accession>A0A1J4MZR0</accession>
<protein>
    <recommendedName>
        <fullName evidence="5">DUF5666 domain-containing protein</fullName>
    </recommendedName>
</protein>
<feature type="signal peptide" evidence="2">
    <location>
        <begin position="1"/>
        <end position="27"/>
    </location>
</feature>
<sequence>MTNTFTLRARRSRTLPFAVLAAAGAIALTGCGADSDAATGQMGQGYVQGQGPGTGGGMPGASGEIAAVDGSTLQVQGSDAQTAVTYTDTTSISQEVGAALADVTVGSCVMVTAADGSESSETAVDAGTVRISEKADGSCAGGGFAGGQRPEGAPSDMPTDMPTAMPSDMPSGGPGGMGGTSGEVTAVSDSGFTVAATSRGSEETTSVSVTVGSDTTYTTTETATKSALVVGRCVTATGEADEAGAVTADRLTVSDPVDGECTAGFGRRGMMPGGAPSQDGASS</sequence>
<keyword evidence="2" id="KW-0732">Signal</keyword>
<reference evidence="3" key="1">
    <citation type="submission" date="2016-10" db="EMBL/GenBank/DDBJ databases">
        <title>Draft Genome Sequence of Nocardioides luteus Strain BAFB, an Alkane-Degrading Bacterium Isolated from JP-7 Polluted Soil.</title>
        <authorList>
            <person name="Brown L."/>
            <person name="Ruiz O.N."/>
            <person name="Gunasekera T."/>
        </authorList>
    </citation>
    <scope>NUCLEOTIDE SEQUENCE [LARGE SCALE GENOMIC DNA]</scope>
    <source>
        <strain evidence="3">BAFB</strain>
    </source>
</reference>
<feature type="region of interest" description="Disordered" evidence="1">
    <location>
        <begin position="264"/>
        <end position="283"/>
    </location>
</feature>
<dbReference type="AlphaFoldDB" id="A0A1J4MZR0"/>
<gene>
    <name evidence="3" type="ORF">UG56_021490</name>
</gene>
<keyword evidence="4" id="KW-1185">Reference proteome</keyword>
<dbReference type="STRING" id="1844.UG56_021490"/>
<evidence type="ECO:0000256" key="2">
    <source>
        <dbReference type="SAM" id="SignalP"/>
    </source>
</evidence>
<evidence type="ECO:0000256" key="1">
    <source>
        <dbReference type="SAM" id="MobiDB-lite"/>
    </source>
</evidence>
<evidence type="ECO:0000313" key="4">
    <source>
        <dbReference type="Proteomes" id="UP000033772"/>
    </source>
</evidence>
<feature type="chain" id="PRO_5038531132" description="DUF5666 domain-containing protein" evidence="2">
    <location>
        <begin position="28"/>
        <end position="283"/>
    </location>
</feature>
<dbReference type="RefSeq" id="WP_071327244.1">
    <property type="nucleotide sequence ID" value="NZ_JZDQ02000034.1"/>
</dbReference>
<dbReference type="Proteomes" id="UP000033772">
    <property type="component" value="Unassembled WGS sequence"/>
</dbReference>
<dbReference type="EMBL" id="JZDQ02000034">
    <property type="protein sequence ID" value="OIJ24747.1"/>
    <property type="molecule type" value="Genomic_DNA"/>
</dbReference>